<evidence type="ECO:0000313" key="3">
    <source>
        <dbReference type="Proteomes" id="UP001228690"/>
    </source>
</evidence>
<keyword evidence="3" id="KW-1185">Reference proteome</keyword>
<dbReference type="Pfam" id="PF06283">
    <property type="entry name" value="ThuA"/>
    <property type="match status" value="1"/>
</dbReference>
<dbReference type="InterPro" id="IPR029010">
    <property type="entry name" value="ThuA-like"/>
</dbReference>
<accession>A0ABY8MJ10</accession>
<feature type="domain" description="ThuA-like" evidence="1">
    <location>
        <begin position="9"/>
        <end position="222"/>
    </location>
</feature>
<dbReference type="EMBL" id="CP123443">
    <property type="protein sequence ID" value="WGK69188.1"/>
    <property type="molecule type" value="Genomic_DNA"/>
</dbReference>
<protein>
    <submittedName>
        <fullName evidence="2">ThuA domain-containing protein</fullName>
    </submittedName>
</protein>
<dbReference type="PIRSF" id="PIRSF030013">
    <property type="entry name" value="ThuA"/>
    <property type="match status" value="1"/>
</dbReference>
<dbReference type="SUPFAM" id="SSF52317">
    <property type="entry name" value="Class I glutamine amidotransferase-like"/>
    <property type="match status" value="1"/>
</dbReference>
<evidence type="ECO:0000259" key="1">
    <source>
        <dbReference type="Pfam" id="PF06283"/>
    </source>
</evidence>
<dbReference type="Gene3D" id="3.40.50.880">
    <property type="match status" value="1"/>
</dbReference>
<name>A0ABY8MJ10_9SPIO</name>
<evidence type="ECO:0000313" key="2">
    <source>
        <dbReference type="EMBL" id="WGK69188.1"/>
    </source>
</evidence>
<reference evidence="2 3" key="1">
    <citation type="submission" date="2023-04" db="EMBL/GenBank/DDBJ databases">
        <title>Spirochaete genome identified in red abalone sample constitutes a novel genus.</title>
        <authorList>
            <person name="Sharma S.P."/>
            <person name="Purcell C.M."/>
            <person name="Hyde J.R."/>
            <person name="Severin A.J."/>
        </authorList>
    </citation>
    <scope>NUCLEOTIDE SEQUENCE [LARGE SCALE GENOMIC DNA]</scope>
    <source>
        <strain evidence="2 3">SP-2023</strain>
    </source>
</reference>
<gene>
    <name evidence="2" type="ORF">P0082_12025</name>
</gene>
<sequence>MTKKISVIAWNENVHEQEMQVVRDIYPQGIHGCLAGLLNEEKDILAETATLQEPEHGLSQSRLDNCDVLLWWGHAAHAQVSDEVVARVYERVLQGMGLIVLHSGHFSKIFRRMMGTSCALQWREADEKEVIWTVNPGHPIAKGIPAHFILENEEMYGEPFVVPEANETVFMGWFAGGNVFRSGLVYNRGAGRIFYFQPGHETHPTYHQPVIRKVLVNAVRYVAPRHSSAAWKNVEDAPNGAPIIPIPGYVHKTEQGLR</sequence>
<dbReference type="InterPro" id="IPR009381">
    <property type="entry name" value="Trehalose_catabolism_ThuA_prok"/>
</dbReference>
<dbReference type="InterPro" id="IPR029062">
    <property type="entry name" value="Class_I_gatase-like"/>
</dbReference>
<dbReference type="RefSeq" id="WP_326927375.1">
    <property type="nucleotide sequence ID" value="NZ_CP123443.1"/>
</dbReference>
<proteinExistence type="predicted"/>
<organism evidence="2 3">
    <name type="scientific">Candidatus Haliotispira prima</name>
    <dbReference type="NCBI Taxonomy" id="3034016"/>
    <lineage>
        <taxon>Bacteria</taxon>
        <taxon>Pseudomonadati</taxon>
        <taxon>Spirochaetota</taxon>
        <taxon>Spirochaetia</taxon>
        <taxon>Spirochaetales</taxon>
        <taxon>Spirochaetaceae</taxon>
        <taxon>Candidatus Haliotispira</taxon>
    </lineage>
</organism>
<dbReference type="Proteomes" id="UP001228690">
    <property type="component" value="Chromosome"/>
</dbReference>